<evidence type="ECO:0000259" key="13">
    <source>
        <dbReference type="Pfam" id="PF14775"/>
    </source>
</evidence>
<name>A0AAV6RTY6_SOLSE</name>
<evidence type="ECO:0000256" key="8">
    <source>
        <dbReference type="ARBA" id="ARBA00031554"/>
    </source>
</evidence>
<evidence type="ECO:0000256" key="3">
    <source>
        <dbReference type="ARBA" id="ARBA00013815"/>
    </source>
</evidence>
<comment type="similarity">
    <text evidence="2">Belongs to the DRC1 family.</text>
</comment>
<evidence type="ECO:0000313" key="14">
    <source>
        <dbReference type="EMBL" id="KAG7508265.1"/>
    </source>
</evidence>
<evidence type="ECO:0000256" key="1">
    <source>
        <dbReference type="ARBA" id="ARBA00004611"/>
    </source>
</evidence>
<keyword evidence="4" id="KW-0282">Flagellum</keyword>
<feature type="region of interest" description="Disordered" evidence="11">
    <location>
        <begin position="309"/>
        <end position="332"/>
    </location>
</feature>
<dbReference type="AlphaFoldDB" id="A0AAV6RTY6"/>
<feature type="compositionally biased region" description="Polar residues" evidence="11">
    <location>
        <begin position="318"/>
        <end position="332"/>
    </location>
</feature>
<feature type="domain" description="Dynein regulatory complex protein 1 C-terminal" evidence="13">
    <location>
        <begin position="610"/>
        <end position="669"/>
    </location>
</feature>
<feature type="coiled-coil region" evidence="10">
    <location>
        <begin position="93"/>
        <end position="197"/>
    </location>
</feature>
<keyword evidence="6" id="KW-0969">Cilium</keyword>
<dbReference type="Proteomes" id="UP000693946">
    <property type="component" value="Linkage Group LG17"/>
</dbReference>
<dbReference type="InterPro" id="IPR039750">
    <property type="entry name" value="DRC1/DRC2"/>
</dbReference>
<feature type="region of interest" description="Disordered" evidence="11">
    <location>
        <begin position="28"/>
        <end position="49"/>
    </location>
</feature>
<organism evidence="14 15">
    <name type="scientific">Solea senegalensis</name>
    <name type="common">Senegalese sole</name>
    <dbReference type="NCBI Taxonomy" id="28829"/>
    <lineage>
        <taxon>Eukaryota</taxon>
        <taxon>Metazoa</taxon>
        <taxon>Chordata</taxon>
        <taxon>Craniata</taxon>
        <taxon>Vertebrata</taxon>
        <taxon>Euteleostomi</taxon>
        <taxon>Actinopterygii</taxon>
        <taxon>Neopterygii</taxon>
        <taxon>Teleostei</taxon>
        <taxon>Neoteleostei</taxon>
        <taxon>Acanthomorphata</taxon>
        <taxon>Carangaria</taxon>
        <taxon>Pleuronectiformes</taxon>
        <taxon>Pleuronectoidei</taxon>
        <taxon>Soleidae</taxon>
        <taxon>Solea</taxon>
    </lineage>
</organism>
<keyword evidence="5 10" id="KW-0175">Coiled coil</keyword>
<comment type="caution">
    <text evidence="14">The sequence shown here is derived from an EMBL/GenBank/DDBJ whole genome shotgun (WGS) entry which is preliminary data.</text>
</comment>
<dbReference type="GO" id="GO:0060285">
    <property type="term" value="P:cilium-dependent cell motility"/>
    <property type="evidence" value="ECO:0007669"/>
    <property type="project" value="TreeGrafter"/>
</dbReference>
<evidence type="ECO:0000256" key="5">
    <source>
        <dbReference type="ARBA" id="ARBA00023054"/>
    </source>
</evidence>
<evidence type="ECO:0000256" key="4">
    <source>
        <dbReference type="ARBA" id="ARBA00022846"/>
    </source>
</evidence>
<protein>
    <recommendedName>
        <fullName evidence="3">Dynein regulatory complex protein 1</fullName>
    </recommendedName>
    <alternativeName>
        <fullName evidence="8">Coiled-coil domain-containing protein 164</fullName>
    </alternativeName>
</protein>
<feature type="compositionally biased region" description="Polar residues" evidence="11">
    <location>
        <begin position="423"/>
        <end position="438"/>
    </location>
</feature>
<evidence type="ECO:0000256" key="6">
    <source>
        <dbReference type="ARBA" id="ARBA00023069"/>
    </source>
</evidence>
<evidence type="ECO:0000256" key="10">
    <source>
        <dbReference type="SAM" id="Coils"/>
    </source>
</evidence>
<evidence type="ECO:0000256" key="2">
    <source>
        <dbReference type="ARBA" id="ARBA00009688"/>
    </source>
</evidence>
<comment type="subcellular location">
    <subcellularLocation>
        <location evidence="1">Cytoplasm</location>
        <location evidence="1">Cytoskeleton</location>
        <location evidence="1">Flagellum axoneme</location>
    </subcellularLocation>
</comment>
<dbReference type="InterPro" id="IPR039505">
    <property type="entry name" value="DRC1/2_N"/>
</dbReference>
<feature type="domain" description="Dynein regulatory complex protein 1/2 N-terminal" evidence="12">
    <location>
        <begin position="73"/>
        <end position="172"/>
    </location>
</feature>
<dbReference type="EMBL" id="JAGKHQ010000009">
    <property type="protein sequence ID" value="KAG7508265.1"/>
    <property type="molecule type" value="Genomic_DNA"/>
</dbReference>
<dbReference type="PANTHER" id="PTHR21625">
    <property type="entry name" value="NYD-SP28 PROTEIN"/>
    <property type="match status" value="1"/>
</dbReference>
<dbReference type="GO" id="GO:0003352">
    <property type="term" value="P:regulation of cilium movement"/>
    <property type="evidence" value="ECO:0007669"/>
    <property type="project" value="TreeGrafter"/>
</dbReference>
<accession>A0AAV6RTY6</accession>
<dbReference type="PANTHER" id="PTHR21625:SF1">
    <property type="entry name" value="DYNEIN REGULATORY COMPLEX PROTEIN 1"/>
    <property type="match status" value="1"/>
</dbReference>
<reference evidence="14 15" key="1">
    <citation type="journal article" date="2021" name="Sci. Rep.">
        <title>Chromosome anchoring in Senegalese sole (Solea senegalensis) reveals sex-associated markers and genome rearrangements in flatfish.</title>
        <authorList>
            <person name="Guerrero-Cozar I."/>
            <person name="Gomez-Garrido J."/>
            <person name="Berbel C."/>
            <person name="Martinez-Blanch J.F."/>
            <person name="Alioto T."/>
            <person name="Claros M.G."/>
            <person name="Gagnaire P.A."/>
            <person name="Manchado M."/>
        </authorList>
    </citation>
    <scope>NUCLEOTIDE SEQUENCE [LARGE SCALE GENOMIC DNA]</scope>
    <source>
        <strain evidence="14">Sse05_10M</strain>
    </source>
</reference>
<feature type="compositionally biased region" description="Basic and acidic residues" evidence="11">
    <location>
        <begin position="40"/>
        <end position="49"/>
    </location>
</feature>
<feature type="region of interest" description="Disordered" evidence="11">
    <location>
        <begin position="409"/>
        <end position="469"/>
    </location>
</feature>
<dbReference type="GO" id="GO:0070286">
    <property type="term" value="P:axonemal dynein complex assembly"/>
    <property type="evidence" value="ECO:0007669"/>
    <property type="project" value="InterPro"/>
</dbReference>
<evidence type="ECO:0000256" key="7">
    <source>
        <dbReference type="ARBA" id="ARBA00023273"/>
    </source>
</evidence>
<dbReference type="GO" id="GO:0005858">
    <property type="term" value="C:axonemal dynein complex"/>
    <property type="evidence" value="ECO:0007669"/>
    <property type="project" value="InterPro"/>
</dbReference>
<evidence type="ECO:0000256" key="11">
    <source>
        <dbReference type="SAM" id="MobiDB-lite"/>
    </source>
</evidence>
<sequence length="679" mass="78224">MEEVDMDPEKASEPENVEVKSRVFTLEDDKDPGVELSGEMSEKRLQEREKISPRRITNLQRHLTTLVTNIQTAADARESMRRKELEEARKMRLELLENDMKSSQEKFEEITRGWSLTKEKVSAQELQEALNNQQLLLTSLLEDKKKVIDELQQELKLGDDHFVKDLKKQAEERDLMLERMEDQIKTLTKAYREELAQTQSVNQRETKDLLTNDTSDWEQRMKKLWDTEQARLAQRRKTVEEYEAKIHSLIFETMDKQTATKIEQNAKLQVLEREHQKTLASIIVVRLNQIKEKHELEVLTSSRVDSLQTEKKNAVAKPNNQPRKTSQSLSKDYKQSVQQYERLQKKLKQIVVADARTFEEMWATVEAEVRQLAERALEIDSLICRQHFGVAWERPPMPLAASSSSFHTERQTHRPARRAVSQLYHTEQSLQRSSQRTTMGVDAETESADVDHASMGGTATQSEGDAELEDGTLTLETVTKVMELLWEEVGFLMEDDPTLLASLEKEEQTAIKLGSLLFSFGIEEEDLPKLAHFLLKYRQQQSEQTERVCDETGESSDQAAAFDPTSDLIHPNHVLPALKSFLNQYMKSRQNSCQSSVVHTEGRGSSEDKAYWESLGNVIPDSKVQLWEEAEKTLTQYIVILTDICALDTETDSLRQQNAELRMLLQQSLNPQVCHVTHQ</sequence>
<comment type="function">
    <text evidence="9">Component of the nexin-dynein regulatory complex (N-DRC) a key regulator of ciliary/flagellar motility which maintains the alignment and integrity of the distal axoneme and regulates microtubule sliding in motile axonemes. Plays a critical role in the assembly of N-DRC and also stabilizes the assembly of multiple inner dynein arms and radial spokes. Coassembles with CCDC65/DRC2 to form a central scaffold needed for assembly of the N-DRC and its attachment to the outer doublet microtubules.</text>
</comment>
<proteinExistence type="inferred from homology"/>
<gene>
    <name evidence="14" type="ORF">JOB18_008549</name>
</gene>
<keyword evidence="7" id="KW-0966">Cell projection</keyword>
<dbReference type="Pfam" id="PF14775">
    <property type="entry name" value="NYD-SP28_assoc"/>
    <property type="match status" value="1"/>
</dbReference>
<dbReference type="Pfam" id="PF14772">
    <property type="entry name" value="NYD-SP28"/>
    <property type="match status" value="1"/>
</dbReference>
<evidence type="ECO:0000313" key="15">
    <source>
        <dbReference type="Proteomes" id="UP000693946"/>
    </source>
</evidence>
<evidence type="ECO:0000256" key="9">
    <source>
        <dbReference type="ARBA" id="ARBA00046115"/>
    </source>
</evidence>
<dbReference type="InterPro" id="IPR029440">
    <property type="entry name" value="DRC1_C"/>
</dbReference>
<evidence type="ECO:0000259" key="12">
    <source>
        <dbReference type="Pfam" id="PF14772"/>
    </source>
</evidence>
<keyword evidence="15" id="KW-1185">Reference proteome</keyword>